<feature type="compositionally biased region" description="Acidic residues" evidence="1">
    <location>
        <begin position="143"/>
        <end position="170"/>
    </location>
</feature>
<protein>
    <submittedName>
        <fullName evidence="3">Uncharacterized protein</fullName>
    </submittedName>
</protein>
<feature type="chain" id="PRO_5046619134" evidence="2">
    <location>
        <begin position="22"/>
        <end position="329"/>
    </location>
</feature>
<comment type="caution">
    <text evidence="3">The sequence shown here is derived from an EMBL/GenBank/DDBJ whole genome shotgun (WGS) entry which is preliminary data.</text>
</comment>
<keyword evidence="4" id="KW-1185">Reference proteome</keyword>
<accession>A0ABR7VR13</accession>
<evidence type="ECO:0000313" key="3">
    <source>
        <dbReference type="EMBL" id="MBD1224349.1"/>
    </source>
</evidence>
<feature type="region of interest" description="Disordered" evidence="1">
    <location>
        <begin position="126"/>
        <end position="170"/>
    </location>
</feature>
<evidence type="ECO:0000256" key="1">
    <source>
        <dbReference type="SAM" id="MobiDB-lite"/>
    </source>
</evidence>
<dbReference type="EMBL" id="JACWEZ010000016">
    <property type="protein sequence ID" value="MBD1224349.1"/>
    <property type="molecule type" value="Genomic_DNA"/>
</dbReference>
<keyword evidence="2" id="KW-0732">Signal</keyword>
<name>A0ABR7VR13_VIRHA</name>
<dbReference type="RefSeq" id="WP_019379261.1">
    <property type="nucleotide sequence ID" value="NZ_JACWEZ010000016.1"/>
</dbReference>
<feature type="signal peptide" evidence="2">
    <location>
        <begin position="1"/>
        <end position="21"/>
    </location>
</feature>
<proteinExistence type="predicted"/>
<organism evidence="3 4">
    <name type="scientific">Virgibacillus halodenitrificans</name>
    <name type="common">Bacillus halodenitrificans</name>
    <dbReference type="NCBI Taxonomy" id="1482"/>
    <lineage>
        <taxon>Bacteria</taxon>
        <taxon>Bacillati</taxon>
        <taxon>Bacillota</taxon>
        <taxon>Bacilli</taxon>
        <taxon>Bacillales</taxon>
        <taxon>Bacillaceae</taxon>
        <taxon>Virgibacillus</taxon>
    </lineage>
</organism>
<gene>
    <name evidence="3" type="ORF">IC602_17190</name>
</gene>
<evidence type="ECO:0000256" key="2">
    <source>
        <dbReference type="SAM" id="SignalP"/>
    </source>
</evidence>
<dbReference type="Proteomes" id="UP000621631">
    <property type="component" value="Unassembled WGS sequence"/>
</dbReference>
<sequence length="329" mass="37408">MKTLIVTSMGALMLASTGISGGDVVHADSANATNLQKGTDFATMHYQLSASEDISKFAEFESIQAHIDTEKWTANVMEDNPYKRVILFSDEKGIPQYKSIYVKETTRHKLIDFHKGLLVNKVLDESAANGEQNKDNDSNEHTDTDEDKDDTANEDQDKENNATEDQDVDDFVEFDMVEEQTDIDDDQWQVVEDNDHKRVMIGSNEEGQNQFKSIFIKETNRLKVIDFNGGLVYNGILEDAEDSDSQEDQTVEEESVEIDDFVEFDIVEEQTGVDEDNMKVVENNPYKRVLLITNENGQQQFKSIFVKETNRLKIIDFQNGLLFNEVIDG</sequence>
<feature type="compositionally biased region" description="Basic and acidic residues" evidence="1">
    <location>
        <begin position="132"/>
        <end position="142"/>
    </location>
</feature>
<evidence type="ECO:0000313" key="4">
    <source>
        <dbReference type="Proteomes" id="UP000621631"/>
    </source>
</evidence>
<reference evidence="3 4" key="1">
    <citation type="submission" date="2020-09" db="EMBL/GenBank/DDBJ databases">
        <title>Draft Genome Sequences of Oil-Oxidizing Bacteria Halomonas titanicae, Marinobacter lutaoensis, and Virgibacillus halodenitrificans Isolated from Highly Saline Environments.</title>
        <authorList>
            <person name="Grouzdev D.S."/>
            <person name="Sokolova D.S."/>
            <person name="Semenova E.M."/>
            <person name="Borzenkov I.A."/>
            <person name="Bidzhieva S.K."/>
            <person name="Poltaraus A.B."/>
            <person name="Nazina T.N."/>
        </authorList>
    </citation>
    <scope>NUCLEOTIDE SEQUENCE [LARGE SCALE GENOMIC DNA]</scope>
    <source>
        <strain evidence="3 4">VKM B-3472D</strain>
    </source>
</reference>